<evidence type="ECO:0000313" key="2">
    <source>
        <dbReference type="Proteomes" id="UP001222325"/>
    </source>
</evidence>
<reference evidence="1" key="1">
    <citation type="submission" date="2023-03" db="EMBL/GenBank/DDBJ databases">
        <title>Massive genome expansion in bonnet fungi (Mycena s.s.) driven by repeated elements and novel gene families across ecological guilds.</title>
        <authorList>
            <consortium name="Lawrence Berkeley National Laboratory"/>
            <person name="Harder C.B."/>
            <person name="Miyauchi S."/>
            <person name="Viragh M."/>
            <person name="Kuo A."/>
            <person name="Thoen E."/>
            <person name="Andreopoulos B."/>
            <person name="Lu D."/>
            <person name="Skrede I."/>
            <person name="Drula E."/>
            <person name="Henrissat B."/>
            <person name="Morin E."/>
            <person name="Kohler A."/>
            <person name="Barry K."/>
            <person name="LaButti K."/>
            <person name="Morin E."/>
            <person name="Salamov A."/>
            <person name="Lipzen A."/>
            <person name="Mereny Z."/>
            <person name="Hegedus B."/>
            <person name="Baldrian P."/>
            <person name="Stursova M."/>
            <person name="Weitz H."/>
            <person name="Taylor A."/>
            <person name="Grigoriev I.V."/>
            <person name="Nagy L.G."/>
            <person name="Martin F."/>
            <person name="Kauserud H."/>
        </authorList>
    </citation>
    <scope>NUCLEOTIDE SEQUENCE</scope>
    <source>
        <strain evidence="1">CBHHK173m</strain>
    </source>
</reference>
<sequence>MSLDLLRNVRPGGAYPPEALLRCRCLTVSVELGPFDGRVGALIDLGPTQHLITSNTTYIPHPPPIHAHAVSIRTDMRYGPDDPTQYPQQYSDYYCHLACIPRRPARPDLAVMWWNPTPETFQRSLSPITNNLGKLALGPFTRLLDAANTTIHAYREYRATVPTDKLSPLFPQISETLILALERIQSLPSTYEQMVFEVTSVQRSTLELEALLQYMKIYQPRMNDVATPPDPPGVSSLTACMGAFTSDPRVVQRFFKARLPFWFIRPAHAFAEEVILSVVHVLPIPVALDLPIAPGRVPVYTGANTETKIKSMALATRHLAWYTDPFTSHRYEPCKPYPAPLQTQLDTHVLNPRPCPSRGQGFRLSAYRYADDSSSSRTYLVSFVPRLGHGQRPPQGAPAWTPPLKPEGRDKFVPFESPDMPLPIAAWASALTAVDRSRPPKSTSALDRKYLLPEPAALVSSQNEQKRRRMVHHWTLLRDVFFALIGDPHHPPLVLTSQEWRDILEGHVTPRADEHSRRGKRSRSLATLIAPVLAASNQDGLRGYPPPKDSLLPHYTTAEIQQILWDLAETNFRWELQTLDLRASAARQPRPHLIRRCFAGGSVLDVDPALARQGLASKSLPDRHRYNMRLATLMLDWQRTSAHRPPLITRTSLDRPLWSSTEMHDLEFQVATHYTQSFYDLMGRAPVIPMRLD</sequence>
<protein>
    <submittedName>
        <fullName evidence="1">Uncharacterized protein</fullName>
    </submittedName>
</protein>
<name>A0AAD6TZ09_9AGAR</name>
<evidence type="ECO:0000313" key="1">
    <source>
        <dbReference type="EMBL" id="KAJ7082461.1"/>
    </source>
</evidence>
<proteinExistence type="predicted"/>
<accession>A0AAD6TZ09</accession>
<dbReference type="EMBL" id="JARJCN010000045">
    <property type="protein sequence ID" value="KAJ7082461.1"/>
    <property type="molecule type" value="Genomic_DNA"/>
</dbReference>
<comment type="caution">
    <text evidence="1">The sequence shown here is derived from an EMBL/GenBank/DDBJ whole genome shotgun (WGS) entry which is preliminary data.</text>
</comment>
<organism evidence="1 2">
    <name type="scientific">Mycena belliarum</name>
    <dbReference type="NCBI Taxonomy" id="1033014"/>
    <lineage>
        <taxon>Eukaryota</taxon>
        <taxon>Fungi</taxon>
        <taxon>Dikarya</taxon>
        <taxon>Basidiomycota</taxon>
        <taxon>Agaricomycotina</taxon>
        <taxon>Agaricomycetes</taxon>
        <taxon>Agaricomycetidae</taxon>
        <taxon>Agaricales</taxon>
        <taxon>Marasmiineae</taxon>
        <taxon>Mycenaceae</taxon>
        <taxon>Mycena</taxon>
    </lineage>
</organism>
<keyword evidence="2" id="KW-1185">Reference proteome</keyword>
<gene>
    <name evidence="1" type="ORF">B0H15DRAFT_785685</name>
</gene>
<dbReference type="AlphaFoldDB" id="A0AAD6TZ09"/>
<dbReference type="Proteomes" id="UP001222325">
    <property type="component" value="Unassembled WGS sequence"/>
</dbReference>